<name>A0ABP8SHI8_9ACTN</name>
<dbReference type="InterPro" id="IPR056911">
    <property type="entry name" value="Phage_Znf_bind_put"/>
</dbReference>
<dbReference type="Proteomes" id="UP001500307">
    <property type="component" value="Unassembled WGS sequence"/>
</dbReference>
<gene>
    <name evidence="2" type="ORF">GCM10023176_21720</name>
</gene>
<evidence type="ECO:0000313" key="2">
    <source>
        <dbReference type="EMBL" id="GAA4568062.1"/>
    </source>
</evidence>
<organism evidence="2 3">
    <name type="scientific">Micromonospora coerulea</name>
    <dbReference type="NCBI Taxonomy" id="47856"/>
    <lineage>
        <taxon>Bacteria</taxon>
        <taxon>Bacillati</taxon>
        <taxon>Actinomycetota</taxon>
        <taxon>Actinomycetes</taxon>
        <taxon>Micromonosporales</taxon>
        <taxon>Micromonosporaceae</taxon>
        <taxon>Micromonospora</taxon>
    </lineage>
</organism>
<keyword evidence="3" id="KW-1185">Reference proteome</keyword>
<accession>A0ABP8SHI8</accession>
<dbReference type="Pfam" id="PF24623">
    <property type="entry name" value="Phage_zn_bind_8"/>
    <property type="match status" value="1"/>
</dbReference>
<proteinExistence type="predicted"/>
<sequence>MLSDSDSAAADFWDGMRELAAAATRHQDEELFGALHKIGRAVTSGGLPIPTGGQFVPCPVCRAVTGQPCINTPGHPLNDDFHPERVELGEKVMAELAPIP</sequence>
<evidence type="ECO:0000313" key="3">
    <source>
        <dbReference type="Proteomes" id="UP001500307"/>
    </source>
</evidence>
<comment type="caution">
    <text evidence="2">The sequence shown here is derived from an EMBL/GenBank/DDBJ whole genome shotgun (WGS) entry which is preliminary data.</text>
</comment>
<dbReference type="EMBL" id="BAABGU010000010">
    <property type="protein sequence ID" value="GAA4568062.1"/>
    <property type="molecule type" value="Genomic_DNA"/>
</dbReference>
<reference evidence="3" key="1">
    <citation type="journal article" date="2019" name="Int. J. Syst. Evol. Microbiol.">
        <title>The Global Catalogue of Microorganisms (GCM) 10K type strain sequencing project: providing services to taxonomists for standard genome sequencing and annotation.</title>
        <authorList>
            <consortium name="The Broad Institute Genomics Platform"/>
            <consortium name="The Broad Institute Genome Sequencing Center for Infectious Disease"/>
            <person name="Wu L."/>
            <person name="Ma J."/>
        </authorList>
    </citation>
    <scope>NUCLEOTIDE SEQUENCE [LARGE SCALE GENOMIC DNA]</scope>
    <source>
        <strain evidence="3">JCM 3175</strain>
    </source>
</reference>
<feature type="domain" description="DNA-binding phage zinc finger" evidence="1">
    <location>
        <begin position="25"/>
        <end position="90"/>
    </location>
</feature>
<protein>
    <recommendedName>
        <fullName evidence="1">DNA-binding phage zinc finger domain-containing protein</fullName>
    </recommendedName>
</protein>
<dbReference type="RefSeq" id="WP_200208392.1">
    <property type="nucleotide sequence ID" value="NZ_BAABGU010000010.1"/>
</dbReference>
<evidence type="ECO:0000259" key="1">
    <source>
        <dbReference type="Pfam" id="PF24623"/>
    </source>
</evidence>